<evidence type="ECO:0000313" key="3">
    <source>
        <dbReference type="Proteomes" id="UP001054889"/>
    </source>
</evidence>
<comment type="caution">
    <text evidence="2">The sequence shown here is derived from an EMBL/GenBank/DDBJ whole genome shotgun (WGS) entry which is preliminary data.</text>
</comment>
<dbReference type="AlphaFoldDB" id="A0AAV5FQA3"/>
<name>A0AAV5FQA3_ELECO</name>
<reference evidence="2" key="2">
    <citation type="submission" date="2021-12" db="EMBL/GenBank/DDBJ databases">
        <title>Resequencing data analysis of finger millet.</title>
        <authorList>
            <person name="Hatakeyama M."/>
            <person name="Aluri S."/>
            <person name="Balachadran M.T."/>
            <person name="Sivarajan S.R."/>
            <person name="Poveda L."/>
            <person name="Shimizu-Inatsugi R."/>
            <person name="Schlapbach R."/>
            <person name="Sreeman S.M."/>
            <person name="Shimizu K.K."/>
        </authorList>
    </citation>
    <scope>NUCLEOTIDE SEQUENCE</scope>
</reference>
<feature type="compositionally biased region" description="Basic and acidic residues" evidence="1">
    <location>
        <begin position="102"/>
        <end position="119"/>
    </location>
</feature>
<sequence length="201" mass="22001">MKLLPPQLTMSSVAPHGRLAKTGSFVHLRGCLRGRDNDGWHRSDPEQHQRAVPARKAVQRSVWGRADEVVEAADDGEVPWAWRKLGAGFFVAQSTAVAARHRPSDAAEDPKAREFEGPVRWRAPGGPAEAAARGGNAGCRQTDPPCEERRRATGTENVVHMLRSAAGPAEALELFTEAARQPRLVHTTESCNYMLELMRAP</sequence>
<gene>
    <name evidence="2" type="primary">gb25941</name>
    <name evidence="2" type="ORF">PR202_gb25941</name>
</gene>
<organism evidence="2 3">
    <name type="scientific">Eleusine coracana subsp. coracana</name>
    <dbReference type="NCBI Taxonomy" id="191504"/>
    <lineage>
        <taxon>Eukaryota</taxon>
        <taxon>Viridiplantae</taxon>
        <taxon>Streptophyta</taxon>
        <taxon>Embryophyta</taxon>
        <taxon>Tracheophyta</taxon>
        <taxon>Spermatophyta</taxon>
        <taxon>Magnoliopsida</taxon>
        <taxon>Liliopsida</taxon>
        <taxon>Poales</taxon>
        <taxon>Poaceae</taxon>
        <taxon>PACMAD clade</taxon>
        <taxon>Chloridoideae</taxon>
        <taxon>Cynodonteae</taxon>
        <taxon>Eleusininae</taxon>
        <taxon>Eleusine</taxon>
    </lineage>
</organism>
<feature type="region of interest" description="Disordered" evidence="1">
    <location>
        <begin position="101"/>
        <end position="150"/>
    </location>
</feature>
<protein>
    <submittedName>
        <fullName evidence="2">Uncharacterized protein</fullName>
    </submittedName>
</protein>
<proteinExistence type="predicted"/>
<evidence type="ECO:0000256" key="1">
    <source>
        <dbReference type="SAM" id="MobiDB-lite"/>
    </source>
</evidence>
<reference evidence="2" key="1">
    <citation type="journal article" date="2018" name="DNA Res.">
        <title>Multiple hybrid de novo genome assembly of finger millet, an orphan allotetraploid crop.</title>
        <authorList>
            <person name="Hatakeyama M."/>
            <person name="Aluri S."/>
            <person name="Balachadran M.T."/>
            <person name="Sivarajan S.R."/>
            <person name="Patrignani A."/>
            <person name="Gruter S."/>
            <person name="Poveda L."/>
            <person name="Shimizu-Inatsugi R."/>
            <person name="Baeten J."/>
            <person name="Francoijs K.J."/>
            <person name="Nataraja K.N."/>
            <person name="Reddy Y.A.N."/>
            <person name="Phadnis S."/>
            <person name="Ravikumar R.L."/>
            <person name="Schlapbach R."/>
            <person name="Sreeman S.M."/>
            <person name="Shimizu K.K."/>
        </authorList>
    </citation>
    <scope>NUCLEOTIDE SEQUENCE</scope>
</reference>
<accession>A0AAV5FQA3</accession>
<feature type="compositionally biased region" description="Low complexity" evidence="1">
    <location>
        <begin position="122"/>
        <end position="134"/>
    </location>
</feature>
<dbReference type="Proteomes" id="UP001054889">
    <property type="component" value="Unassembled WGS sequence"/>
</dbReference>
<keyword evidence="3" id="KW-1185">Reference proteome</keyword>
<dbReference type="EMBL" id="BQKI01000092">
    <property type="protein sequence ID" value="GJN37023.1"/>
    <property type="molecule type" value="Genomic_DNA"/>
</dbReference>
<evidence type="ECO:0000313" key="2">
    <source>
        <dbReference type="EMBL" id="GJN37023.1"/>
    </source>
</evidence>